<dbReference type="InterPro" id="IPR014060">
    <property type="entry name" value="PglZ"/>
</dbReference>
<dbReference type="InterPro" id="IPR017850">
    <property type="entry name" value="Alkaline_phosphatase_core_sf"/>
</dbReference>
<evidence type="ECO:0000313" key="1">
    <source>
        <dbReference type="EMBL" id="CBH21160.1"/>
    </source>
</evidence>
<sequence length="839" mass="97782">MAELNLKQITDKLSSEFSSDVRRLIFWYDARGDFALDIDSMELENAKIIKLEPDNQFYIKYLLERQDTSTNYLIYAPFAKPSLRDNHLADTIKYSKEFFADRASLLAVDLGIDEKYKQVLQKYIKFFASKDRTQKFYDLEIERFNQRIIETALMSVLCKSKVVSFEEVVRTVITARDLEDNRYLQEFEKYDLLSAFWQMCEETFGGNFSSPSLVKLVNTMFTTYTSKVVMSELPSAWRNYCSHKSGNIIAFLDSLMNSMIYRGDFDGLSDMVYSTLDGETVLSSVDVSQLIELEIFKKTDVFILKWMIDRLEHDDLDARLNDYSIVDICKKRRKMHFKHVFSSHYYILENAYYLLKEARYKPAEELEEITKNYITKDYIIDQKYRYFYYHYDNVPDSSIYENLRELVENVYTNRFLNPLAVAFSRALCENKAKISLTSQQDFYSRFVKNSKERTVVIISDAFRYEVGQTLLKRLMEDEKCTASIQAMMSMIPSYTRFGMSALLPHKSLDMTEDYRVTVDGKICDDLKSREQILKSYNENSRALQFDDIKGMKMTQLKELFTGQEVVYIYHNQIDARGDKLNTENEVFIACEEAIKEIHMMIKRLTNANNTRFLVTADHGFIYKRDKLDESDKISGFDKESAFVGRRYIVSAQKVSSEGVCSMTLGDVMRSDDERTISLPLGTDVFKVAGGGQNFVHGGSSLQEVIVPVLDVKTNKGYTQTQAVKISLISLVSKITNLNTNLEFIQTEAVSDVNKETNYKIYFISDDNEKISNENIYVADKKDIDASKRVFRLRFTFKNKKYDKSNKYYLVAYDEKNDLEVIRHEIQMDLAFADDFEFNL</sequence>
<dbReference type="KEGG" id="cst:CLOST_1037"/>
<dbReference type="Proteomes" id="UP000007041">
    <property type="component" value="Chromosome"/>
</dbReference>
<dbReference type="SUPFAM" id="SSF53649">
    <property type="entry name" value="Alkaline phosphatase-like"/>
    <property type="match status" value="1"/>
</dbReference>
<protein>
    <submittedName>
        <fullName evidence="1">Uncharacterized protein</fullName>
    </submittedName>
</protein>
<keyword evidence="2" id="KW-1185">Reference proteome</keyword>
<gene>
    <name evidence="1" type="ordered locus">CLOST_1037</name>
</gene>
<dbReference type="AlphaFoldDB" id="E3PXJ5"/>
<dbReference type="EMBL" id="FP565809">
    <property type="protein sequence ID" value="CBH21160.1"/>
    <property type="molecule type" value="Genomic_DNA"/>
</dbReference>
<dbReference type="HOGENOM" id="CLU_017500_0_0_9"/>
<reference evidence="2" key="1">
    <citation type="journal article" date="2010" name="BMC Genomics">
        <title>Clostridium sticklandii, a specialist in amino acid degradation:revisiting its metabolism through its genome sequence.</title>
        <authorList>
            <person name="Fonknechten N."/>
            <person name="Chaussonnerie S."/>
            <person name="Tricot S."/>
            <person name="Lajus A."/>
            <person name="Andreesen J.R."/>
            <person name="Perchat N."/>
            <person name="Pelletier E."/>
            <person name="Gouyvenoux M."/>
            <person name="Barbe V."/>
            <person name="Salanoubat M."/>
            <person name="Le Paslier D."/>
            <person name="Weissenbach J."/>
            <person name="Cohen G.N."/>
            <person name="Kreimeyer A."/>
        </authorList>
    </citation>
    <scope>NUCLEOTIDE SEQUENCE [LARGE SCALE GENOMIC DNA]</scope>
    <source>
        <strain evidence="2">ATCC 12662 / DSM 519 / JCM 1433 / CCUG 9281 / NCIMB 10654 / HF</strain>
    </source>
</reference>
<evidence type="ECO:0000313" key="2">
    <source>
        <dbReference type="Proteomes" id="UP000007041"/>
    </source>
</evidence>
<name>E3PXJ5_ACESD</name>
<dbReference type="NCBIfam" id="TIGR02687">
    <property type="entry name" value="BREX-1 system phosphatase PglZ type A"/>
    <property type="match status" value="1"/>
</dbReference>
<dbReference type="Pfam" id="PF08665">
    <property type="entry name" value="PglZ"/>
    <property type="match status" value="1"/>
</dbReference>
<organism evidence="1 2">
    <name type="scientific">Acetoanaerobium sticklandii (strain ATCC 12662 / DSM 519 / JCM 1433 / CCUG 9281 / NCIMB 10654 / HF)</name>
    <name type="common">Clostridium sticklandii</name>
    <dbReference type="NCBI Taxonomy" id="499177"/>
    <lineage>
        <taxon>Bacteria</taxon>
        <taxon>Bacillati</taxon>
        <taxon>Bacillota</taxon>
        <taxon>Clostridia</taxon>
        <taxon>Peptostreptococcales</taxon>
        <taxon>Filifactoraceae</taxon>
        <taxon>Acetoanaerobium</taxon>
    </lineage>
</organism>
<dbReference type="STRING" id="1511.CLOST_1037"/>
<dbReference type="eggNOG" id="COG1524">
    <property type="taxonomic scope" value="Bacteria"/>
</dbReference>
<dbReference type="BioCyc" id="CSTI499177:GJE9-1084-MONOMER"/>
<proteinExistence type="predicted"/>
<accession>E3PXJ5</accession>